<name>A0AAV7JET0_9METZ</name>
<reference evidence="2 3" key="1">
    <citation type="journal article" date="2023" name="BMC Biol.">
        <title>The compact genome of the sponge Oopsacas minuta (Hexactinellida) is lacking key metazoan core genes.</title>
        <authorList>
            <person name="Santini S."/>
            <person name="Schenkelaars Q."/>
            <person name="Jourda C."/>
            <person name="Duchesne M."/>
            <person name="Belahbib H."/>
            <person name="Rocher C."/>
            <person name="Selva M."/>
            <person name="Riesgo A."/>
            <person name="Vervoort M."/>
            <person name="Leys S.P."/>
            <person name="Kodjabachian L."/>
            <person name="Le Bivic A."/>
            <person name="Borchiellini C."/>
            <person name="Claverie J.M."/>
            <person name="Renard E."/>
        </authorList>
    </citation>
    <scope>NUCLEOTIDE SEQUENCE [LARGE SCALE GENOMIC DNA]</scope>
    <source>
        <strain evidence="2">SPO-2</strain>
    </source>
</reference>
<keyword evidence="1" id="KW-0175">Coiled coil</keyword>
<dbReference type="AlphaFoldDB" id="A0AAV7JET0"/>
<feature type="coiled-coil region" evidence="1">
    <location>
        <begin position="94"/>
        <end position="153"/>
    </location>
</feature>
<dbReference type="Proteomes" id="UP001165289">
    <property type="component" value="Unassembled WGS sequence"/>
</dbReference>
<proteinExistence type="predicted"/>
<sequence>MSFPKAFKGDDEYAEVRPKRLDLVSTKIPTTNPLNFAEKSTLAVGPSRGFEAPPQAMEVPHWEPPISPQTHSDFPYPSKGSAPPPAVLEHPMKAKGYMKHAEMIKRELEDMQDKFGDLMSHAKNEELRRQCKAQAMSRENKHLEKKTRALELEVDSLKTGKEKPRKGDELITDIKGILNQNEQLYQANNKWGTAYHDLEDIYQKRLDEEEKIRKKMEMRAKQLAIENHCLKNKFSDYGKGKDDMLGGLGISGEDGEFSDNLSNDSLSSDESDMDKLSLGVRDLAKARKERRKMWKDLYIDEGKKGKSLGLRKTEDALRKKMARIKKIEEQLGGGTAAKLPSGGGMASLLKGGKPKKQVDMEAPDMRALMDHVAILHKKLDRYRDDAKSIEGENKRLKDDMEFMTRRYQSLTDRVELGGRGGLGPGRGDLMGYGGLSDRFGMNDRLFDYY</sequence>
<dbReference type="EMBL" id="JAKMXF010000343">
    <property type="protein sequence ID" value="KAI6647262.1"/>
    <property type="molecule type" value="Genomic_DNA"/>
</dbReference>
<keyword evidence="3" id="KW-1185">Reference proteome</keyword>
<gene>
    <name evidence="2" type="ORF">LOD99_12259</name>
</gene>
<comment type="caution">
    <text evidence="2">The sequence shown here is derived from an EMBL/GenBank/DDBJ whole genome shotgun (WGS) entry which is preliminary data.</text>
</comment>
<protein>
    <submittedName>
        <fullName evidence="2">Uncharacterized protein</fullName>
    </submittedName>
</protein>
<organism evidence="2 3">
    <name type="scientific">Oopsacas minuta</name>
    <dbReference type="NCBI Taxonomy" id="111878"/>
    <lineage>
        <taxon>Eukaryota</taxon>
        <taxon>Metazoa</taxon>
        <taxon>Porifera</taxon>
        <taxon>Hexactinellida</taxon>
        <taxon>Hexasterophora</taxon>
        <taxon>Lyssacinosida</taxon>
        <taxon>Leucopsacidae</taxon>
        <taxon>Oopsacas</taxon>
    </lineage>
</organism>
<evidence type="ECO:0000313" key="2">
    <source>
        <dbReference type="EMBL" id="KAI6647262.1"/>
    </source>
</evidence>
<evidence type="ECO:0000256" key="1">
    <source>
        <dbReference type="SAM" id="Coils"/>
    </source>
</evidence>
<accession>A0AAV7JET0</accession>
<evidence type="ECO:0000313" key="3">
    <source>
        <dbReference type="Proteomes" id="UP001165289"/>
    </source>
</evidence>
<feature type="coiled-coil region" evidence="1">
    <location>
        <begin position="372"/>
        <end position="413"/>
    </location>
</feature>
<feature type="coiled-coil region" evidence="1">
    <location>
        <begin position="206"/>
        <end position="233"/>
    </location>
</feature>